<name>A0ABS6J871_9RHOB</name>
<dbReference type="PANTHER" id="PTHR32027:SF0">
    <property type="entry name" value="CYTOSINE DEAMINASE"/>
    <property type="match status" value="1"/>
</dbReference>
<evidence type="ECO:0000313" key="3">
    <source>
        <dbReference type="Proteomes" id="UP000731907"/>
    </source>
</evidence>
<sequence>MTQLFLVRDVAVPASLLARPDHFGGERRDGLLSGDLLVQDGRVLGFTATPPREARVLSGGGRLVLPALAEPHLHLDKAFTLGRLSGIGRDLLSAIRAQEADKANWTDEDLRHRASRAMEELYAAGVGLARSHVDWGDGEDPAGTPRAWDVLAEVAQEWRGRVTLQLSCLPEIDLFAEPETGQRIAEAVRRRDGVLGAWCLGHPRRHAGFTEVFRLADRYGLHLDFHVDEGAGVELDGLEIIARERARTGFEGPVLCGHAVSLMDAAPDRLSNLLESMARGGIALCALPTTNLFLQSRGSGTPDRRGITRLVEASQAGVATCLGTDNVQDAFYPLGRHDPLGTLALAVPALHLAAPLGDHLPLVSTQAAQAMGAAPVFVDRAPAAALLLAEARDVAGLLSCQPRRKRLPEFIATAGR</sequence>
<gene>
    <name evidence="2" type="ORF">GU927_019090</name>
</gene>
<dbReference type="Gene3D" id="3.20.20.140">
    <property type="entry name" value="Metal-dependent hydrolases"/>
    <property type="match status" value="1"/>
</dbReference>
<keyword evidence="3" id="KW-1185">Reference proteome</keyword>
<feature type="domain" description="Amidohydrolase 3" evidence="1">
    <location>
        <begin position="82"/>
        <end position="373"/>
    </location>
</feature>
<evidence type="ECO:0000259" key="1">
    <source>
        <dbReference type="Pfam" id="PF07969"/>
    </source>
</evidence>
<dbReference type="InterPro" id="IPR013108">
    <property type="entry name" value="Amidohydro_3"/>
</dbReference>
<dbReference type="EMBL" id="JAAATX020000016">
    <property type="protein sequence ID" value="MBU9699951.1"/>
    <property type="molecule type" value="Genomic_DNA"/>
</dbReference>
<protein>
    <submittedName>
        <fullName evidence="2">Amidohydrolase family protein</fullName>
    </submittedName>
</protein>
<proteinExistence type="predicted"/>
<dbReference type="PANTHER" id="PTHR32027">
    <property type="entry name" value="CYTOSINE DEAMINASE"/>
    <property type="match status" value="1"/>
</dbReference>
<dbReference type="RefSeq" id="WP_161764007.1">
    <property type="nucleotide sequence ID" value="NZ_JAAATX020000016.1"/>
</dbReference>
<dbReference type="Proteomes" id="UP000731907">
    <property type="component" value="Unassembled WGS sequence"/>
</dbReference>
<dbReference type="InterPro" id="IPR032466">
    <property type="entry name" value="Metal_Hydrolase"/>
</dbReference>
<dbReference type="InterPro" id="IPR011059">
    <property type="entry name" value="Metal-dep_hydrolase_composite"/>
</dbReference>
<dbReference type="SUPFAM" id="SSF51556">
    <property type="entry name" value="Metallo-dependent hydrolases"/>
    <property type="match status" value="1"/>
</dbReference>
<dbReference type="Pfam" id="PF07969">
    <property type="entry name" value="Amidohydro_3"/>
    <property type="match status" value="1"/>
</dbReference>
<comment type="caution">
    <text evidence="2">The sequence shown here is derived from an EMBL/GenBank/DDBJ whole genome shotgun (WGS) entry which is preliminary data.</text>
</comment>
<dbReference type="Gene3D" id="2.30.40.10">
    <property type="entry name" value="Urease, subunit C, domain 1"/>
    <property type="match status" value="1"/>
</dbReference>
<evidence type="ECO:0000313" key="2">
    <source>
        <dbReference type="EMBL" id="MBU9699951.1"/>
    </source>
</evidence>
<accession>A0ABS6J871</accession>
<reference evidence="2 3" key="1">
    <citation type="submission" date="2021-06" db="EMBL/GenBank/DDBJ databases">
        <title>Rhodobacteraceae bacterium strain HSP-20.</title>
        <authorList>
            <person name="Chen W.-M."/>
        </authorList>
    </citation>
    <scope>NUCLEOTIDE SEQUENCE [LARGE SCALE GENOMIC DNA]</scope>
    <source>
        <strain evidence="2 3">HSP-20</strain>
    </source>
</reference>
<organism evidence="2 3">
    <name type="scientific">Paragemmobacter amnigenus</name>
    <dbReference type="NCBI Taxonomy" id="2852097"/>
    <lineage>
        <taxon>Bacteria</taxon>
        <taxon>Pseudomonadati</taxon>
        <taxon>Pseudomonadota</taxon>
        <taxon>Alphaproteobacteria</taxon>
        <taxon>Rhodobacterales</taxon>
        <taxon>Paracoccaceae</taxon>
        <taxon>Paragemmobacter</taxon>
    </lineage>
</organism>
<dbReference type="InterPro" id="IPR052349">
    <property type="entry name" value="Metallo-hydrolase_Enzymes"/>
</dbReference>